<evidence type="ECO:0000259" key="12">
    <source>
        <dbReference type="Pfam" id="PF21687"/>
    </source>
</evidence>
<name>A0A0P8J964_9ENTR</name>
<keyword evidence="6" id="KW-0812">Transmembrane</keyword>
<dbReference type="GO" id="GO:0009306">
    <property type="term" value="P:protein secretion"/>
    <property type="evidence" value="ECO:0007669"/>
    <property type="project" value="InterPro"/>
</dbReference>
<comment type="subcellular location">
    <subcellularLocation>
        <location evidence="1 10">Cell inner membrane</location>
    </subcellularLocation>
</comment>
<keyword evidence="7" id="KW-0653">Protein transport</keyword>
<reference evidence="14 16" key="2">
    <citation type="submission" date="2018-06" db="EMBL/GenBank/DDBJ databases">
        <title>ACT-28, a chromosomally-encoded AmpC with carbapenemase activity from Enterobacter kobei.</title>
        <authorList>
            <person name="Jousset A.B."/>
            <person name="Oueslati S."/>
            <person name="Bernabeu S."/>
            <person name="Takissian J."/>
            <person name="Creton E."/>
            <person name="Vogel A."/>
            <person name="Cotellon G."/>
            <person name="Bonnin R.A."/>
            <person name="Dortet L."/>
            <person name="Naas T."/>
        </authorList>
    </citation>
    <scope>NUCLEOTIDE SEQUENCE [LARGE SCALE GENOMIC DNA]</scope>
    <source>
        <strain evidence="14 16">149H6</strain>
    </source>
</reference>
<comment type="caution">
    <text evidence="13">The sequence shown here is derived from an EMBL/GenBank/DDBJ whole genome shotgun (WGS) entry which is preliminary data.</text>
</comment>
<accession>A0A0P8J964</accession>
<reference evidence="13 15" key="1">
    <citation type="journal article" date="2017" name="J. Antimicrob. Chemother.">
        <title>Characterization of the population structure, drug resistance mechanisms and plasmids of the community-associated Enterobacter cloacae complex in China.</title>
        <authorList>
            <person name="Zhou K."/>
            <person name="Yu W."/>
            <person name="Cao X."/>
            <person name="Shen P."/>
            <person name="Lu H."/>
            <person name="Luo Q."/>
            <person name="Rossen J.W.A."/>
            <person name="Xiao Y."/>
        </authorList>
    </citation>
    <scope>NUCLEOTIDE SEQUENCE [LARGE SCALE GENOMIC DNA]</scope>
    <source>
        <strain evidence="13">ECC1097</strain>
    </source>
</reference>
<keyword evidence="4 10" id="KW-1003">Cell membrane</keyword>
<dbReference type="OrthoDB" id="9788973at2"/>
<evidence type="ECO:0000313" key="15">
    <source>
        <dbReference type="Proteomes" id="UP000230495"/>
    </source>
</evidence>
<feature type="domain" description="T2SS protein K first SAM-like" evidence="12">
    <location>
        <begin position="91"/>
        <end position="195"/>
    </location>
</feature>
<evidence type="ECO:0000256" key="6">
    <source>
        <dbReference type="ARBA" id="ARBA00022692"/>
    </source>
</evidence>
<evidence type="ECO:0000256" key="10">
    <source>
        <dbReference type="PIRNR" id="PIRNR002786"/>
    </source>
</evidence>
<dbReference type="InterPro" id="IPR005628">
    <property type="entry name" value="GspK"/>
</dbReference>
<dbReference type="AlphaFoldDB" id="A0A0P8J964"/>
<keyword evidence="9 10" id="KW-0472">Membrane</keyword>
<dbReference type="GeneID" id="93157125"/>
<gene>
    <name evidence="13" type="ORF">B9Q37_25765</name>
    <name evidence="14" type="ORF">DP181_24335</name>
</gene>
<comment type="similarity">
    <text evidence="2 10">Belongs to the GSP K family.</text>
</comment>
<proteinExistence type="inferred from homology"/>
<keyword evidence="8" id="KW-1133">Transmembrane helix</keyword>
<dbReference type="SUPFAM" id="SSF158544">
    <property type="entry name" value="GspK insert domain-like"/>
    <property type="match status" value="2"/>
</dbReference>
<evidence type="ECO:0000256" key="4">
    <source>
        <dbReference type="ARBA" id="ARBA00022475"/>
    </source>
</evidence>
<dbReference type="Pfam" id="PF21687">
    <property type="entry name" value="T2SSK_1st"/>
    <property type="match status" value="1"/>
</dbReference>
<dbReference type="NCBIfam" id="NF037980">
    <property type="entry name" value="T2SS_GspK"/>
    <property type="match status" value="1"/>
</dbReference>
<sequence length="319" mass="36067">MNAQKGSALLIVLMILALMAALAAEMTISFQVQLQRTRRINDSLQGKYALLYAEAQSMARFQEKPRDVLTHSESPGDDTDVSWQINDLHHCYNLNALKNTPEEPLATPPYEISVFYALLEKLAVEKYRAEEIAQSIADYIDDNDSTRVKGAEDEYYQHSQPGYLTAGQVLFLPTEVRKIKGMTDALYQKLAPFICTRFSSDLAININTLTEQQAPLLAALFLNNISLSDAKMLLKKRPVNGWEKVEDFLYQAQQDFSAAKPLVDSLKKQITTSSSYFLTTSTVHEGDLTFGMRTFFIYDEKTKTLKLYLRQLTDGSSEQ</sequence>
<evidence type="ECO:0000313" key="13">
    <source>
        <dbReference type="EMBL" id="PJD65477.1"/>
    </source>
</evidence>
<dbReference type="Pfam" id="PF03934">
    <property type="entry name" value="T2SSK"/>
    <property type="match status" value="1"/>
</dbReference>
<dbReference type="Proteomes" id="UP000250603">
    <property type="component" value="Unassembled WGS sequence"/>
</dbReference>
<dbReference type="Gene3D" id="3.30.1300.30">
    <property type="entry name" value="GSPII I/J protein-like"/>
    <property type="match status" value="1"/>
</dbReference>
<evidence type="ECO:0000259" key="11">
    <source>
        <dbReference type="Pfam" id="PF03934"/>
    </source>
</evidence>
<dbReference type="EMBL" id="NEEU01000048">
    <property type="protein sequence ID" value="PJD65477.1"/>
    <property type="molecule type" value="Genomic_DNA"/>
</dbReference>
<keyword evidence="5 10" id="KW-0997">Cell inner membrane</keyword>
<dbReference type="InterPro" id="IPR038072">
    <property type="entry name" value="GspK_central_sf"/>
</dbReference>
<protein>
    <recommendedName>
        <fullName evidence="10">Type II secretion system protein K</fullName>
    </recommendedName>
</protein>
<dbReference type="PIRSF" id="PIRSF002786">
    <property type="entry name" value="XcpX"/>
    <property type="match status" value="1"/>
</dbReference>
<evidence type="ECO:0000256" key="7">
    <source>
        <dbReference type="ARBA" id="ARBA00022927"/>
    </source>
</evidence>
<feature type="domain" description="T2SS protein K second SAM-like" evidence="11">
    <location>
        <begin position="204"/>
        <end position="271"/>
    </location>
</feature>
<organism evidence="13">
    <name type="scientific">Enterobacter kobei</name>
    <dbReference type="NCBI Taxonomy" id="208224"/>
    <lineage>
        <taxon>Bacteria</taxon>
        <taxon>Pseudomonadati</taxon>
        <taxon>Pseudomonadota</taxon>
        <taxon>Gammaproteobacteria</taxon>
        <taxon>Enterobacterales</taxon>
        <taxon>Enterobacteriaceae</taxon>
        <taxon>Enterobacter</taxon>
        <taxon>Enterobacter cloacae complex</taxon>
    </lineage>
</organism>
<evidence type="ECO:0000256" key="9">
    <source>
        <dbReference type="ARBA" id="ARBA00023136"/>
    </source>
</evidence>
<dbReference type="RefSeq" id="WP_023331449.1">
    <property type="nucleotide sequence ID" value="NZ_AP022446.1"/>
</dbReference>
<evidence type="ECO:0000256" key="8">
    <source>
        <dbReference type="ARBA" id="ARBA00022989"/>
    </source>
</evidence>
<evidence type="ECO:0000313" key="16">
    <source>
        <dbReference type="Proteomes" id="UP000250603"/>
    </source>
</evidence>
<evidence type="ECO:0000313" key="14">
    <source>
        <dbReference type="EMBL" id="RAY19032.1"/>
    </source>
</evidence>
<dbReference type="PANTHER" id="PTHR38831">
    <property type="entry name" value="TYPE II SECRETION SYSTEM PROTEIN K"/>
    <property type="match status" value="1"/>
</dbReference>
<dbReference type="PANTHER" id="PTHR38831:SF1">
    <property type="entry name" value="TYPE II SECRETION SYSTEM PROTEIN K-RELATED"/>
    <property type="match status" value="1"/>
</dbReference>
<dbReference type="EMBL" id="QMCK01000125">
    <property type="protein sequence ID" value="RAY19032.1"/>
    <property type="molecule type" value="Genomic_DNA"/>
</dbReference>
<keyword evidence="16" id="KW-1185">Reference proteome</keyword>
<keyword evidence="3 10" id="KW-0813">Transport</keyword>
<evidence type="ECO:0000256" key="2">
    <source>
        <dbReference type="ARBA" id="ARBA00007246"/>
    </source>
</evidence>
<evidence type="ECO:0000256" key="3">
    <source>
        <dbReference type="ARBA" id="ARBA00022448"/>
    </source>
</evidence>
<evidence type="ECO:0000256" key="1">
    <source>
        <dbReference type="ARBA" id="ARBA00004533"/>
    </source>
</evidence>
<accession>A0A181DIB4</accession>
<evidence type="ECO:0000256" key="5">
    <source>
        <dbReference type="ARBA" id="ARBA00022519"/>
    </source>
</evidence>
<dbReference type="Proteomes" id="UP000230495">
    <property type="component" value="Unassembled WGS sequence"/>
</dbReference>
<dbReference type="GO" id="GO:0005886">
    <property type="term" value="C:plasma membrane"/>
    <property type="evidence" value="ECO:0007669"/>
    <property type="project" value="UniProtKB-SubCell"/>
</dbReference>
<dbReference type="Gene3D" id="1.10.40.60">
    <property type="entry name" value="EpsJ-like"/>
    <property type="match status" value="2"/>
</dbReference>
<dbReference type="InterPro" id="IPR049031">
    <property type="entry name" value="T2SSK_SAM-like_1st"/>
</dbReference>
<dbReference type="InterPro" id="IPR049179">
    <property type="entry name" value="T2SSK_SAM-like_2nd"/>
</dbReference>